<dbReference type="FunFam" id="2.40.70.10:FF:000045">
    <property type="entry name" value="Basic 7S globulin"/>
    <property type="match status" value="1"/>
</dbReference>
<name>A0A2P5FWW0_TREOI</name>
<evidence type="ECO:0000256" key="2">
    <source>
        <dbReference type="ARBA" id="ARBA00007447"/>
    </source>
</evidence>
<dbReference type="SUPFAM" id="SSF50630">
    <property type="entry name" value="Acid proteases"/>
    <property type="match status" value="1"/>
</dbReference>
<dbReference type="EMBL" id="JXTC01000005">
    <property type="protein sequence ID" value="POO02265.1"/>
    <property type="molecule type" value="Genomic_DNA"/>
</dbReference>
<dbReference type="InterPro" id="IPR032799">
    <property type="entry name" value="TAXi_C"/>
</dbReference>
<feature type="domain" description="Peptidase A1" evidence="6">
    <location>
        <begin position="61"/>
        <end position="428"/>
    </location>
</feature>
<evidence type="ECO:0000259" key="6">
    <source>
        <dbReference type="PROSITE" id="PS51767"/>
    </source>
</evidence>
<dbReference type="InterPro" id="IPR021109">
    <property type="entry name" value="Peptidase_aspartic_dom_sf"/>
</dbReference>
<comment type="subcellular location">
    <subcellularLocation>
        <location evidence="1">Secreted</location>
        <location evidence="1">Extracellular space</location>
    </subcellularLocation>
</comment>
<dbReference type="CDD" id="cd05489">
    <property type="entry name" value="xylanase_inhibitor_I_like"/>
    <property type="match status" value="1"/>
</dbReference>
<keyword evidence="5" id="KW-1133">Transmembrane helix</keyword>
<dbReference type="Pfam" id="PF14541">
    <property type="entry name" value="TAXi_C"/>
    <property type="match status" value="1"/>
</dbReference>
<protein>
    <submittedName>
        <fullName evidence="7">Aspartic peptidase</fullName>
    </submittedName>
</protein>
<gene>
    <name evidence="7" type="ORF">TorRG33x02_020490</name>
</gene>
<dbReference type="STRING" id="63057.A0A2P5FWW0"/>
<evidence type="ECO:0000256" key="1">
    <source>
        <dbReference type="ARBA" id="ARBA00004239"/>
    </source>
</evidence>
<proteinExistence type="inferred from homology"/>
<dbReference type="OrthoDB" id="1904546at2759"/>
<dbReference type="PROSITE" id="PS51767">
    <property type="entry name" value="PEPTIDASE_A1"/>
    <property type="match status" value="1"/>
</dbReference>
<evidence type="ECO:0000313" key="7">
    <source>
        <dbReference type="EMBL" id="POO02265.1"/>
    </source>
</evidence>
<dbReference type="InterPro" id="IPR033868">
    <property type="entry name" value="Xylanase_inhibitor_I-like"/>
</dbReference>
<dbReference type="InterPro" id="IPR032861">
    <property type="entry name" value="TAXi_N"/>
</dbReference>
<keyword evidence="4" id="KW-0732">Signal</keyword>
<organism evidence="7 8">
    <name type="scientific">Trema orientale</name>
    <name type="common">Charcoal tree</name>
    <name type="synonym">Celtis orientalis</name>
    <dbReference type="NCBI Taxonomy" id="63057"/>
    <lineage>
        <taxon>Eukaryota</taxon>
        <taxon>Viridiplantae</taxon>
        <taxon>Streptophyta</taxon>
        <taxon>Embryophyta</taxon>
        <taxon>Tracheophyta</taxon>
        <taxon>Spermatophyta</taxon>
        <taxon>Magnoliopsida</taxon>
        <taxon>eudicotyledons</taxon>
        <taxon>Gunneridae</taxon>
        <taxon>Pentapetalae</taxon>
        <taxon>rosids</taxon>
        <taxon>fabids</taxon>
        <taxon>Rosales</taxon>
        <taxon>Cannabaceae</taxon>
        <taxon>Trema</taxon>
    </lineage>
</organism>
<dbReference type="InterPro" id="IPR001461">
    <property type="entry name" value="Aspartic_peptidase_A1"/>
</dbReference>
<keyword evidence="3" id="KW-0964">Secreted</keyword>
<dbReference type="Pfam" id="PF14543">
    <property type="entry name" value="TAXi_N"/>
    <property type="match status" value="1"/>
</dbReference>
<evidence type="ECO:0000256" key="3">
    <source>
        <dbReference type="ARBA" id="ARBA00022525"/>
    </source>
</evidence>
<sequence length="448" mass="48700">GSSNSHYPQHMASYFNFLLFCCSLLFSIIISPSIAKRTSFQRPKALVLPVTKDTSTNKTQYTTQLHQRTPLLPVKLSIDLSGESLWVDCDKGYVSSTFKHPPCPSAECKLARFVACRGQCCSDNNTCSHLVENNFIALGTSGEVSQDVVSIQSTNGFNPGKPVSVPDVLFVCGYTFLLEGLASGVTGSLGLGRRKIGLPSQLAKALGFRRKFAVCLSSSTRAKGVVFFGDGPYVMLPNIDVSKDLIYTPLIVNPYSVEGSFFRDPSEEYFIGVKSIKINNKAVRGFNTSELSISKEGFGGTKISTADPYTVLRTSVYKPFVAAFAKALDKVPRVEAVAPFELCYSSKNIVSTRVGPAVPQIDLVLKSKKGAVWSIFGANSMVQVNNDVLCLAFVDGGTFLRESIIIGGHQIEDNLLQFDLANSKLGFSSSLLFRQTTCSNFNFTSIAY</sequence>
<dbReference type="GO" id="GO:0004190">
    <property type="term" value="F:aspartic-type endopeptidase activity"/>
    <property type="evidence" value="ECO:0007669"/>
    <property type="project" value="InterPro"/>
</dbReference>
<comment type="caution">
    <text evidence="7">The sequence shown here is derived from an EMBL/GenBank/DDBJ whole genome shotgun (WGS) entry which is preliminary data.</text>
</comment>
<keyword evidence="5" id="KW-0812">Transmembrane</keyword>
<dbReference type="FunFam" id="2.40.70.10:FF:000041">
    <property type="entry name" value="Basic 7S globulin"/>
    <property type="match status" value="1"/>
</dbReference>
<dbReference type="Proteomes" id="UP000237000">
    <property type="component" value="Unassembled WGS sequence"/>
</dbReference>
<evidence type="ECO:0000256" key="5">
    <source>
        <dbReference type="SAM" id="Phobius"/>
    </source>
</evidence>
<dbReference type="AlphaFoldDB" id="A0A2P5FWW0"/>
<dbReference type="InParanoid" id="A0A2P5FWW0"/>
<dbReference type="FunCoup" id="A0A2P5FWW0">
    <property type="interactions" value="837"/>
</dbReference>
<dbReference type="PANTHER" id="PTHR47965:SF103">
    <property type="entry name" value="EUKARYOTIC ASPARTYL PROTEASE FAMILY PROTEIN"/>
    <property type="match status" value="1"/>
</dbReference>
<dbReference type="Gene3D" id="2.40.70.10">
    <property type="entry name" value="Acid Proteases"/>
    <property type="match status" value="2"/>
</dbReference>
<dbReference type="GO" id="GO:0005576">
    <property type="term" value="C:extracellular region"/>
    <property type="evidence" value="ECO:0007669"/>
    <property type="project" value="UniProtKB-SubCell"/>
</dbReference>
<dbReference type="InterPro" id="IPR033121">
    <property type="entry name" value="PEPTIDASE_A1"/>
</dbReference>
<keyword evidence="5" id="KW-0472">Membrane</keyword>
<dbReference type="PANTHER" id="PTHR47965">
    <property type="entry name" value="ASPARTYL PROTEASE-RELATED"/>
    <property type="match status" value="1"/>
</dbReference>
<evidence type="ECO:0000313" key="8">
    <source>
        <dbReference type="Proteomes" id="UP000237000"/>
    </source>
</evidence>
<comment type="similarity">
    <text evidence="2">Belongs to the peptidase A1 family.</text>
</comment>
<feature type="transmembrane region" description="Helical" evidence="5">
    <location>
        <begin position="12"/>
        <end position="35"/>
    </location>
</feature>
<feature type="non-terminal residue" evidence="7">
    <location>
        <position position="1"/>
    </location>
</feature>
<evidence type="ECO:0000256" key="4">
    <source>
        <dbReference type="ARBA" id="ARBA00022729"/>
    </source>
</evidence>
<accession>A0A2P5FWW0</accession>
<dbReference type="GO" id="GO:0006508">
    <property type="term" value="P:proteolysis"/>
    <property type="evidence" value="ECO:0007669"/>
    <property type="project" value="InterPro"/>
</dbReference>
<keyword evidence="8" id="KW-1185">Reference proteome</keyword>
<reference evidence="8" key="1">
    <citation type="submission" date="2016-06" db="EMBL/GenBank/DDBJ databases">
        <title>Parallel loss of symbiosis genes in relatives of nitrogen-fixing non-legume Parasponia.</title>
        <authorList>
            <person name="Van Velzen R."/>
            <person name="Holmer R."/>
            <person name="Bu F."/>
            <person name="Rutten L."/>
            <person name="Van Zeijl A."/>
            <person name="Liu W."/>
            <person name="Santuari L."/>
            <person name="Cao Q."/>
            <person name="Sharma T."/>
            <person name="Shen D."/>
            <person name="Roswanjaya Y."/>
            <person name="Wardhani T."/>
            <person name="Kalhor M.S."/>
            <person name="Jansen J."/>
            <person name="Van den Hoogen J."/>
            <person name="Gungor B."/>
            <person name="Hartog M."/>
            <person name="Hontelez J."/>
            <person name="Verver J."/>
            <person name="Yang W.-C."/>
            <person name="Schijlen E."/>
            <person name="Repin R."/>
            <person name="Schilthuizen M."/>
            <person name="Schranz E."/>
            <person name="Heidstra R."/>
            <person name="Miyata K."/>
            <person name="Fedorova E."/>
            <person name="Kohlen W."/>
            <person name="Bisseling T."/>
            <person name="Smit S."/>
            <person name="Geurts R."/>
        </authorList>
    </citation>
    <scope>NUCLEOTIDE SEQUENCE [LARGE SCALE GENOMIC DNA]</scope>
    <source>
        <strain evidence="8">cv. RG33-2</strain>
    </source>
</reference>